<evidence type="ECO:0000313" key="2">
    <source>
        <dbReference type="EMBL" id="WIV57785.1"/>
    </source>
</evidence>
<gene>
    <name evidence="2" type="ORF">QP939_03620</name>
</gene>
<accession>A0ABY8XQ42</accession>
<proteinExistence type="predicted"/>
<reference evidence="2 3" key="1">
    <citation type="submission" date="2023-06" db="EMBL/GenBank/DDBJ databases">
        <authorList>
            <person name="Oyuntsetseg B."/>
            <person name="Kim S.B."/>
        </authorList>
    </citation>
    <scope>NUCLEOTIDE SEQUENCE [LARGE SCALE GENOMIC DNA]</scope>
    <source>
        <strain evidence="2 3">2-2</strain>
    </source>
</reference>
<dbReference type="RefSeq" id="WP_285455092.1">
    <property type="nucleotide sequence ID" value="NZ_CP127173.1"/>
</dbReference>
<organism evidence="2 3">
    <name type="scientific">Amycolatopsis nalaikhensis</name>
    <dbReference type="NCBI Taxonomy" id="715472"/>
    <lineage>
        <taxon>Bacteria</taxon>
        <taxon>Bacillati</taxon>
        <taxon>Actinomycetota</taxon>
        <taxon>Actinomycetes</taxon>
        <taxon>Pseudonocardiales</taxon>
        <taxon>Pseudonocardiaceae</taxon>
        <taxon>Amycolatopsis</taxon>
    </lineage>
</organism>
<feature type="region of interest" description="Disordered" evidence="1">
    <location>
        <begin position="507"/>
        <end position="565"/>
    </location>
</feature>
<evidence type="ECO:0000313" key="3">
    <source>
        <dbReference type="Proteomes" id="UP001227101"/>
    </source>
</evidence>
<name>A0ABY8XQ42_9PSEU</name>
<evidence type="ECO:0000256" key="1">
    <source>
        <dbReference type="SAM" id="MobiDB-lite"/>
    </source>
</evidence>
<feature type="compositionally biased region" description="Basic and acidic residues" evidence="1">
    <location>
        <begin position="513"/>
        <end position="550"/>
    </location>
</feature>
<protein>
    <submittedName>
        <fullName evidence="2">Uncharacterized protein</fullName>
    </submittedName>
</protein>
<dbReference type="Proteomes" id="UP001227101">
    <property type="component" value="Chromosome"/>
</dbReference>
<sequence>MLDWSVVDQRPVLHARQGLRPLCSPWPDGSGGAITRSCRVVGGQPELRRSARERCERSLRTEITQLHLRCIEIFAIPISRPDVSSAPTVDHAPRVTEKHGLRLHGMLLSLTRVGATLQGLDKAVAVLGADPARVTGQLTRTARSDELARRIEQVDAAPGLFVVRQEPAWLGTRPARDQAFDELARTLRLLADAARTAGGVLVPTAVGTNRQPAVLGGDTHVIEALSPVEQEVLTNLLRDQVPTLIAMAGRGVTTAGDPRDRIGSRWLTSSRAHLAARFFASTAPAHLERVKAELRRRDGVARLDRMDVVPGQSADGRLFVTVRCLDAAASLATARAHTIVLAAMGLRARRMVREGQRIGHSPQKRLEENRARAIADGLRARLVLEDRDGPPRRGQARTTRQVDGRTAVRELLLDLCREFANLGASADELAPVLLPVELPRLGLRRLATEHDLLSTWSERGESTLVNSAAGELGNPAAGGRLLGHARETAPGRVSVALDIWEANLSGGARTRKPKNDAPRHARDRARGSARRERDGRPEKPARRSRGDQRRGGSGGPGNNGRSSHD</sequence>
<dbReference type="EMBL" id="CP127173">
    <property type="protein sequence ID" value="WIV57785.1"/>
    <property type="molecule type" value="Genomic_DNA"/>
</dbReference>
<keyword evidence="3" id="KW-1185">Reference proteome</keyword>